<accession>A0ABZ1C163</accession>
<evidence type="ECO:0000313" key="2">
    <source>
        <dbReference type="Proteomes" id="UP001332192"/>
    </source>
</evidence>
<dbReference type="EMBL" id="CP141615">
    <property type="protein sequence ID" value="WRP18743.1"/>
    <property type="molecule type" value="Genomic_DNA"/>
</dbReference>
<gene>
    <name evidence="1" type="ORF">U7230_07050</name>
</gene>
<organism evidence="1 2">
    <name type="scientific">Carboxydichorda subterranea</name>
    <dbReference type="NCBI Taxonomy" id="3109565"/>
    <lineage>
        <taxon>Bacteria</taxon>
        <taxon>Bacillati</taxon>
        <taxon>Bacillota</taxon>
        <taxon>Limnochordia</taxon>
        <taxon>Limnochordales</taxon>
        <taxon>Geochordaceae</taxon>
        <taxon>Carboxydichorda</taxon>
    </lineage>
</organism>
<evidence type="ECO:0000313" key="1">
    <source>
        <dbReference type="EMBL" id="WRP18743.1"/>
    </source>
</evidence>
<name>A0ABZ1C163_9FIRM</name>
<dbReference type="RefSeq" id="WP_324718015.1">
    <property type="nucleotide sequence ID" value="NZ_CP141615.1"/>
</dbReference>
<proteinExistence type="predicted"/>
<protein>
    <submittedName>
        <fullName evidence="1">Uncharacterized protein</fullName>
    </submittedName>
</protein>
<keyword evidence="2" id="KW-1185">Reference proteome</keyword>
<dbReference type="Proteomes" id="UP001332192">
    <property type="component" value="Chromosome"/>
</dbReference>
<sequence>MKANMLAAAHNLKTMPSAYWAKHPKAYALHVETLRQGVRFMEGRAREAEDEARGGSHRS</sequence>
<reference evidence="1 2" key="1">
    <citation type="journal article" date="2024" name="Front. Microbiol.">
        <title>Novel thermophilic genera Geochorda gen. nov. and Carboxydochorda gen. nov. from the deep terrestrial subsurface reveal the ecophysiological diversity in the class Limnochordia.</title>
        <authorList>
            <person name="Karnachuk O.V."/>
            <person name="Lukina A.P."/>
            <person name="Avakyan M.R."/>
            <person name="Kadnikov V.V."/>
            <person name="Begmatov S."/>
            <person name="Beletsky A.V."/>
            <person name="Vlasova K.G."/>
            <person name="Novikov A.A."/>
            <person name="Shcherbakova V.A."/>
            <person name="Mardanov A.V."/>
            <person name="Ravin N.V."/>
        </authorList>
    </citation>
    <scope>NUCLEOTIDE SEQUENCE [LARGE SCALE GENOMIC DNA]</scope>
    <source>
        <strain evidence="1 2">L945</strain>
    </source>
</reference>